<dbReference type="Proteomes" id="UP000647172">
    <property type="component" value="Unassembled WGS sequence"/>
</dbReference>
<evidence type="ECO:0000313" key="2">
    <source>
        <dbReference type="EMBL" id="GIE46841.1"/>
    </source>
</evidence>
<dbReference type="InterPro" id="IPR003776">
    <property type="entry name" value="YcaO-like_dom"/>
</dbReference>
<name>A0A919JAP8_9ACTN</name>
<dbReference type="RefSeq" id="WP_239129105.1">
    <property type="nucleotide sequence ID" value="NZ_BAAAYJ010000088.1"/>
</dbReference>
<dbReference type="AlphaFoldDB" id="A0A919JAP8"/>
<proteinExistence type="predicted"/>
<evidence type="ECO:0000259" key="1">
    <source>
        <dbReference type="PROSITE" id="PS51664"/>
    </source>
</evidence>
<accession>A0A919JAP8</accession>
<feature type="domain" description="YcaO" evidence="1">
    <location>
        <begin position="98"/>
        <end position="481"/>
    </location>
</feature>
<dbReference type="InterPro" id="IPR027624">
    <property type="entry name" value="TOMM_cyclo_SagD"/>
</dbReference>
<dbReference type="PROSITE" id="PS51664">
    <property type="entry name" value="YCAO"/>
    <property type="match status" value="1"/>
</dbReference>
<reference evidence="2" key="1">
    <citation type="submission" date="2021-01" db="EMBL/GenBank/DDBJ databases">
        <title>Whole genome shotgun sequence of Actinoplanes nipponensis NBRC 14063.</title>
        <authorList>
            <person name="Komaki H."/>
            <person name="Tamura T."/>
        </authorList>
    </citation>
    <scope>NUCLEOTIDE SEQUENCE</scope>
    <source>
        <strain evidence="2">NBRC 14063</strain>
    </source>
</reference>
<dbReference type="Gene3D" id="3.30.160.660">
    <property type="match status" value="1"/>
</dbReference>
<dbReference type="Gene3D" id="3.30.1330.230">
    <property type="match status" value="1"/>
</dbReference>
<dbReference type="Gene3D" id="3.30.40.250">
    <property type="match status" value="1"/>
</dbReference>
<gene>
    <name evidence="2" type="ORF">Ani05nite_03750</name>
</gene>
<protein>
    <recommendedName>
        <fullName evidence="1">YcaO domain-containing protein</fullName>
    </recommendedName>
</protein>
<keyword evidence="3" id="KW-1185">Reference proteome</keyword>
<dbReference type="PANTHER" id="PTHR37809">
    <property type="entry name" value="RIBOSOMAL PROTEIN S12 METHYLTHIOTRANSFERASE ACCESSORY FACTOR YCAO"/>
    <property type="match status" value="1"/>
</dbReference>
<sequence length="481" mass="52173">MTLTLRWHRVLPDPHCPACGELPDDSPAAARLSIEPRIKPARDRYRLRSLTARAADLEAAYHDEETGLVRSLAHGAQGGLTVAAAEIGLRGDDATESGYGRSRDYRTARVTAIAEALERYAGMEPGGRRTTVRAPYADVRAQAVHPETLGLYPAAAYRQPGFPYRPFDERQLYRWVWGYSFARSAPVLLPESYVYYRSRRTHPDEPALVYEVSNGCALGSCLEEAVLHGILEVAERDAFLLTWYARMTPPRLDPASAGDPALPLLAATIEAETGYRVELFDITLEQGVPAVWALAADATGEPHRARAACAAACHPDQGQAALNALAELGPLLPDLGRAYAARADLAAAMARDASLVTEMEHHALLYAEPSVFDRFDFLTRSTQTVPLRPDILGGADLGADLTAMIGRYLATGLDVVVVDQTTPEQRAGGFTCVKVVVPGTLPMTFGQANRRVHGLPRLVSVPAALGRAVPRELNPHPHPFP</sequence>
<dbReference type="EMBL" id="BOMQ01000008">
    <property type="protein sequence ID" value="GIE46841.1"/>
    <property type="molecule type" value="Genomic_DNA"/>
</dbReference>
<organism evidence="2 3">
    <name type="scientific">Actinoplanes nipponensis</name>
    <dbReference type="NCBI Taxonomy" id="135950"/>
    <lineage>
        <taxon>Bacteria</taxon>
        <taxon>Bacillati</taxon>
        <taxon>Actinomycetota</taxon>
        <taxon>Actinomycetes</taxon>
        <taxon>Micromonosporales</taxon>
        <taxon>Micromonosporaceae</taxon>
        <taxon>Actinoplanes</taxon>
    </lineage>
</organism>
<dbReference type="PANTHER" id="PTHR37809:SF1">
    <property type="entry name" value="RIBOSOMAL PROTEIN S12 METHYLTHIOTRANSFERASE ACCESSORY FACTOR YCAO"/>
    <property type="match status" value="1"/>
</dbReference>
<dbReference type="InterPro" id="IPR022291">
    <property type="entry name" value="Bacteriocin_synth_cyclodeHase"/>
</dbReference>
<comment type="caution">
    <text evidence="2">The sequence shown here is derived from an EMBL/GenBank/DDBJ whole genome shotgun (WGS) entry which is preliminary data.</text>
</comment>
<evidence type="ECO:0000313" key="3">
    <source>
        <dbReference type="Proteomes" id="UP000647172"/>
    </source>
</evidence>
<dbReference type="NCBIfam" id="TIGR03604">
    <property type="entry name" value="TOMM_cyclo_SagD"/>
    <property type="match status" value="1"/>
</dbReference>
<dbReference type="Pfam" id="PF02624">
    <property type="entry name" value="YcaO"/>
    <property type="match status" value="1"/>
</dbReference>
<dbReference type="NCBIfam" id="TIGR03882">
    <property type="entry name" value="cyclo_dehyd_2"/>
    <property type="match status" value="1"/>
</dbReference>